<evidence type="ECO:0000256" key="4">
    <source>
        <dbReference type="ARBA" id="ARBA00023136"/>
    </source>
</evidence>
<feature type="transmembrane region" description="Helical" evidence="5">
    <location>
        <begin position="524"/>
        <end position="547"/>
    </location>
</feature>
<keyword evidence="10" id="KW-1185">Reference proteome</keyword>
<keyword evidence="2 5" id="KW-0812">Transmembrane</keyword>
<dbReference type="OrthoDB" id="284354at2"/>
<keyword evidence="4 5" id="KW-0472">Membrane</keyword>
<sequence length="753" mass="81536">MAPDRLSDSPVRRHFRPILWFGVWSYSFCLLTGASWGASDPTAPPPERTDQLAGLVRVYLPLTGSADQVLQNTIRRLRDRLLVQAKEQKDSRRPLLVLQLDTQQVGEDAGESRFERAFSLARFLCSREMAGVKTVAYVPHNLKGHGVLLALASEEIVMSGDATIGAAGADEAADGAIQQTLVSAYREIAETQRTIPVALAVGMIDPQVEVLQVEAEDGTHFLLQEEFDEFTANHEIINEKVLVPEGTLAEFDGREGRQFGFVKYLASSRKGLATALDVSLDSLAEDESLAEDWRPVVIDVTGELTAQTASRVETLLGVSIEQQNANWICMRIDSSGGDIEAGLRIASALARLDANSVRTVAYVPAEATGAAALVALACDQLAMAPTARLSSVTAKAKKPGDAAARENAAAVQSIRQSLSQRTDHPWSLLSAMIDPTIELAEYQNKETGDTRFLSPAELQEMDDAAAWQHRDDIELEKGRLSFDGQQALERGVAWRTVDTFDELKQPFGLQGEISNPQPNLALEFIEALATPELAMILLMVGFAGIYIELRTPGVGIGAFIGAVALLLFFWSKYLNGTAGWLEVLLFAGGFCFVMLEFFVIPGFGVFGLGGGAMMLASLVLASLTFVRPHSEPEVEELSRSVGTVALAGLGMMAIVLVTRRYLPQAPLFRQIVLEPPHDEELDELGMRESLADYANLIGMQGTAATDLRPSGKARINHELIDVIAEGEPLDNGTPIVVVEARGSRVVVQAAEQS</sequence>
<evidence type="ECO:0000256" key="3">
    <source>
        <dbReference type="ARBA" id="ARBA00022989"/>
    </source>
</evidence>
<keyword evidence="3 5" id="KW-1133">Transmembrane helix</keyword>
<dbReference type="RefSeq" id="WP_148075780.1">
    <property type="nucleotide sequence ID" value="NZ_CP042913.1"/>
</dbReference>
<comment type="subcellular location">
    <subcellularLocation>
        <location evidence="1">Membrane</location>
        <topology evidence="1">Multi-pass membrane protein</topology>
    </subcellularLocation>
</comment>
<protein>
    <submittedName>
        <fullName evidence="9">Uncharacterized protein</fullName>
    </submittedName>
</protein>
<feature type="transmembrane region" description="Helical" evidence="5">
    <location>
        <begin position="637"/>
        <end position="657"/>
    </location>
</feature>
<dbReference type="InterPro" id="IPR012340">
    <property type="entry name" value="NA-bd_OB-fold"/>
</dbReference>
<dbReference type="InterPro" id="IPR029045">
    <property type="entry name" value="ClpP/crotonase-like_dom_sf"/>
</dbReference>
<dbReference type="PANTHER" id="PTHR33507">
    <property type="entry name" value="INNER MEMBRANE PROTEIN YBBJ"/>
    <property type="match status" value="1"/>
</dbReference>
<dbReference type="GO" id="GO:0005886">
    <property type="term" value="C:plasma membrane"/>
    <property type="evidence" value="ECO:0007669"/>
    <property type="project" value="TreeGrafter"/>
</dbReference>
<proteinExistence type="predicted"/>
<feature type="transmembrane region" description="Helical" evidence="5">
    <location>
        <begin position="577"/>
        <end position="598"/>
    </location>
</feature>
<dbReference type="Proteomes" id="UP000323917">
    <property type="component" value="Chromosome"/>
</dbReference>
<dbReference type="Gene3D" id="3.90.226.10">
    <property type="entry name" value="2-enoyl-CoA Hydratase, Chain A, domain 1"/>
    <property type="match status" value="1"/>
</dbReference>
<dbReference type="InterPro" id="IPR052165">
    <property type="entry name" value="Membrane_assoc_protease"/>
</dbReference>
<feature type="domain" description="NfeD1b N-terminal" evidence="8">
    <location>
        <begin position="321"/>
        <end position="446"/>
    </location>
</feature>
<dbReference type="Pfam" id="PF25145">
    <property type="entry name" value="NfeD1b_N"/>
    <property type="match status" value="1"/>
</dbReference>
<evidence type="ECO:0000313" key="9">
    <source>
        <dbReference type="EMBL" id="QEG37560.1"/>
    </source>
</evidence>
<dbReference type="KEGG" id="bgok:Pr1d_49060"/>
<dbReference type="AlphaFoldDB" id="A0A5B9QJ09"/>
<dbReference type="InterPro" id="IPR056739">
    <property type="entry name" value="NfeD_membrane"/>
</dbReference>
<feature type="domain" description="NfeD-like C-terminal" evidence="6">
    <location>
        <begin position="695"/>
        <end position="747"/>
    </location>
</feature>
<dbReference type="EMBL" id="CP042913">
    <property type="protein sequence ID" value="QEG37560.1"/>
    <property type="molecule type" value="Genomic_DNA"/>
</dbReference>
<dbReference type="InterPro" id="IPR056738">
    <property type="entry name" value="NfeD1b_N"/>
</dbReference>
<evidence type="ECO:0000256" key="2">
    <source>
        <dbReference type="ARBA" id="ARBA00022692"/>
    </source>
</evidence>
<evidence type="ECO:0000259" key="8">
    <source>
        <dbReference type="Pfam" id="PF25145"/>
    </source>
</evidence>
<dbReference type="Pfam" id="PF01957">
    <property type="entry name" value="NfeD"/>
    <property type="match status" value="1"/>
</dbReference>
<reference evidence="9 10" key="1">
    <citation type="submission" date="2019-08" db="EMBL/GenBank/DDBJ databases">
        <title>Deep-cultivation of Planctomycetes and their phenomic and genomic characterization uncovers novel biology.</title>
        <authorList>
            <person name="Wiegand S."/>
            <person name="Jogler M."/>
            <person name="Boedeker C."/>
            <person name="Pinto D."/>
            <person name="Vollmers J."/>
            <person name="Rivas-Marin E."/>
            <person name="Kohn T."/>
            <person name="Peeters S.H."/>
            <person name="Heuer A."/>
            <person name="Rast P."/>
            <person name="Oberbeckmann S."/>
            <person name="Bunk B."/>
            <person name="Jeske O."/>
            <person name="Meyerdierks A."/>
            <person name="Storesund J.E."/>
            <person name="Kallscheuer N."/>
            <person name="Luecker S."/>
            <person name="Lage O.M."/>
            <person name="Pohl T."/>
            <person name="Merkel B.J."/>
            <person name="Hornburger P."/>
            <person name="Mueller R.-W."/>
            <person name="Bruemmer F."/>
            <person name="Labrenz M."/>
            <person name="Spormann A.M."/>
            <person name="Op den Camp H."/>
            <person name="Overmann J."/>
            <person name="Amann R."/>
            <person name="Jetten M.S.M."/>
            <person name="Mascher T."/>
            <person name="Medema M.H."/>
            <person name="Devos D.P."/>
            <person name="Kaster A.-K."/>
            <person name="Ovreas L."/>
            <person name="Rohde M."/>
            <person name="Galperin M.Y."/>
            <person name="Jogler C."/>
        </authorList>
    </citation>
    <scope>NUCLEOTIDE SEQUENCE [LARGE SCALE GENOMIC DNA]</scope>
    <source>
        <strain evidence="9 10">Pr1d</strain>
    </source>
</reference>
<organism evidence="9 10">
    <name type="scientific">Bythopirellula goksoeyrii</name>
    <dbReference type="NCBI Taxonomy" id="1400387"/>
    <lineage>
        <taxon>Bacteria</taxon>
        <taxon>Pseudomonadati</taxon>
        <taxon>Planctomycetota</taxon>
        <taxon>Planctomycetia</taxon>
        <taxon>Pirellulales</taxon>
        <taxon>Lacipirellulaceae</taxon>
        <taxon>Bythopirellula</taxon>
    </lineage>
</organism>
<dbReference type="InterPro" id="IPR002810">
    <property type="entry name" value="NfeD-like_C"/>
</dbReference>
<evidence type="ECO:0000259" key="6">
    <source>
        <dbReference type="Pfam" id="PF01957"/>
    </source>
</evidence>
<evidence type="ECO:0000256" key="1">
    <source>
        <dbReference type="ARBA" id="ARBA00004141"/>
    </source>
</evidence>
<dbReference type="Gene3D" id="2.40.50.140">
    <property type="entry name" value="Nucleic acid-binding proteins"/>
    <property type="match status" value="1"/>
</dbReference>
<accession>A0A5B9QJ09</accession>
<dbReference type="Pfam" id="PF24961">
    <property type="entry name" value="NfeD_membrane"/>
    <property type="match status" value="1"/>
</dbReference>
<evidence type="ECO:0000313" key="10">
    <source>
        <dbReference type="Proteomes" id="UP000323917"/>
    </source>
</evidence>
<feature type="transmembrane region" description="Helical" evidence="5">
    <location>
        <begin position="554"/>
        <end position="571"/>
    </location>
</feature>
<feature type="transmembrane region" description="Helical" evidence="5">
    <location>
        <begin position="605"/>
        <end position="625"/>
    </location>
</feature>
<dbReference type="PANTHER" id="PTHR33507:SF3">
    <property type="entry name" value="INNER MEMBRANE PROTEIN YBBJ"/>
    <property type="match status" value="1"/>
</dbReference>
<dbReference type="SUPFAM" id="SSF52096">
    <property type="entry name" value="ClpP/crotonase"/>
    <property type="match status" value="1"/>
</dbReference>
<feature type="domain" description="NfeD integral membrane" evidence="7">
    <location>
        <begin position="533"/>
        <end position="657"/>
    </location>
</feature>
<name>A0A5B9QJ09_9BACT</name>
<gene>
    <name evidence="9" type="ORF">Pr1d_49060</name>
</gene>
<evidence type="ECO:0000259" key="7">
    <source>
        <dbReference type="Pfam" id="PF24961"/>
    </source>
</evidence>
<evidence type="ECO:0000256" key="5">
    <source>
        <dbReference type="SAM" id="Phobius"/>
    </source>
</evidence>